<reference evidence="4 5" key="1">
    <citation type="submission" date="2020-08" db="EMBL/GenBank/DDBJ databases">
        <title>A Genomic Blueprint of the Chicken Gut Microbiome.</title>
        <authorList>
            <person name="Gilroy R."/>
            <person name="Ravi A."/>
            <person name="Getino M."/>
            <person name="Pursley I."/>
            <person name="Horton D.L."/>
            <person name="Alikhan N.-F."/>
            <person name="Baker D."/>
            <person name="Gharbi K."/>
            <person name="Hall N."/>
            <person name="Watson M."/>
            <person name="Adriaenssens E.M."/>
            <person name="Foster-Nyarko E."/>
            <person name="Jarju S."/>
            <person name="Secka A."/>
            <person name="Antonio M."/>
            <person name="Oren A."/>
            <person name="Chaudhuri R."/>
            <person name="La Ragione R.M."/>
            <person name="Hildebrand F."/>
            <person name="Pallen M.J."/>
        </authorList>
    </citation>
    <scope>NUCLEOTIDE SEQUENCE [LARGE SCALE GENOMIC DNA]</scope>
    <source>
        <strain evidence="4 5">Sa4CUA7</strain>
    </source>
</reference>
<dbReference type="Gene3D" id="1.10.10.60">
    <property type="entry name" value="Homeodomain-like"/>
    <property type="match status" value="1"/>
</dbReference>
<sequence length="192" mass="20623">MPKITAPTVAEHRASQRAALVRAGEQLLQEAGLTGVTPGSVSERAGMARSSFYDYFPSKDDLLVAIAIDAFERWDADMEHTLDGVEHGLPELRAFVDATMRMTADGRHAIAGSLREANLSPTRFEDLMTLHHALMRPVTRVLADLGVPTSRTTVSLVQGVLGAGVRLVTHGIDPQVAADDVYAVLTRGILPA</sequence>
<protein>
    <submittedName>
        <fullName evidence="4">TetR/AcrR family transcriptional regulator</fullName>
    </submittedName>
</protein>
<evidence type="ECO:0000256" key="2">
    <source>
        <dbReference type="PROSITE-ProRule" id="PRU00335"/>
    </source>
</evidence>
<proteinExistence type="predicted"/>
<feature type="domain" description="HTH tetR-type" evidence="3">
    <location>
        <begin position="14"/>
        <end position="74"/>
    </location>
</feature>
<dbReference type="InterPro" id="IPR001647">
    <property type="entry name" value="HTH_TetR"/>
</dbReference>
<dbReference type="Gene3D" id="1.10.357.10">
    <property type="entry name" value="Tetracycline Repressor, domain 2"/>
    <property type="match status" value="1"/>
</dbReference>
<evidence type="ECO:0000256" key="1">
    <source>
        <dbReference type="ARBA" id="ARBA00023125"/>
    </source>
</evidence>
<keyword evidence="5" id="KW-1185">Reference proteome</keyword>
<dbReference type="InterPro" id="IPR050109">
    <property type="entry name" value="HTH-type_TetR-like_transc_reg"/>
</dbReference>
<evidence type="ECO:0000259" key="3">
    <source>
        <dbReference type="PROSITE" id="PS50977"/>
    </source>
</evidence>
<evidence type="ECO:0000313" key="5">
    <source>
        <dbReference type="Proteomes" id="UP000648352"/>
    </source>
</evidence>
<dbReference type="RefSeq" id="WP_191717154.1">
    <property type="nucleotide sequence ID" value="NZ_JACSQP010000001.1"/>
</dbReference>
<dbReference type="PROSITE" id="PS50977">
    <property type="entry name" value="HTH_TETR_2"/>
    <property type="match status" value="1"/>
</dbReference>
<dbReference type="EMBL" id="JACSQP010000001">
    <property type="protein sequence ID" value="MBD7956123.1"/>
    <property type="molecule type" value="Genomic_DNA"/>
</dbReference>
<dbReference type="PANTHER" id="PTHR30055:SF226">
    <property type="entry name" value="HTH-TYPE TRANSCRIPTIONAL REGULATOR PKSA"/>
    <property type="match status" value="1"/>
</dbReference>
<name>A0ABR8RY12_9MICO</name>
<comment type="caution">
    <text evidence="4">The sequence shown here is derived from an EMBL/GenBank/DDBJ whole genome shotgun (WGS) entry which is preliminary data.</text>
</comment>
<gene>
    <name evidence="4" type="ORF">H9651_00525</name>
</gene>
<accession>A0ABR8RY12</accession>
<dbReference type="Proteomes" id="UP000648352">
    <property type="component" value="Unassembled WGS sequence"/>
</dbReference>
<evidence type="ECO:0000313" key="4">
    <source>
        <dbReference type="EMBL" id="MBD7956123.1"/>
    </source>
</evidence>
<dbReference type="Pfam" id="PF00440">
    <property type="entry name" value="TetR_N"/>
    <property type="match status" value="1"/>
</dbReference>
<keyword evidence="1 2" id="KW-0238">DNA-binding</keyword>
<organism evidence="4 5">
    <name type="scientific">Microbacterium pullorum</name>
    <dbReference type="NCBI Taxonomy" id="2762236"/>
    <lineage>
        <taxon>Bacteria</taxon>
        <taxon>Bacillati</taxon>
        <taxon>Actinomycetota</taxon>
        <taxon>Actinomycetes</taxon>
        <taxon>Micrococcales</taxon>
        <taxon>Microbacteriaceae</taxon>
        <taxon>Microbacterium</taxon>
    </lineage>
</organism>
<dbReference type="PANTHER" id="PTHR30055">
    <property type="entry name" value="HTH-TYPE TRANSCRIPTIONAL REGULATOR RUTR"/>
    <property type="match status" value="1"/>
</dbReference>
<dbReference type="InterPro" id="IPR009057">
    <property type="entry name" value="Homeodomain-like_sf"/>
</dbReference>
<dbReference type="SUPFAM" id="SSF46689">
    <property type="entry name" value="Homeodomain-like"/>
    <property type="match status" value="1"/>
</dbReference>
<dbReference type="PRINTS" id="PR00455">
    <property type="entry name" value="HTHTETR"/>
</dbReference>
<feature type="DNA-binding region" description="H-T-H motif" evidence="2">
    <location>
        <begin position="37"/>
        <end position="56"/>
    </location>
</feature>